<dbReference type="AlphaFoldDB" id="A0A316W6Y5"/>
<name>A0A316W6Y5_9BASI</name>
<feature type="chain" id="PRO_5016275524" evidence="1">
    <location>
        <begin position="19"/>
        <end position="103"/>
    </location>
</feature>
<reference evidence="2 3" key="1">
    <citation type="journal article" date="2018" name="Mol. Biol. Evol.">
        <title>Broad Genomic Sampling Reveals a Smut Pathogenic Ancestry of the Fungal Clade Ustilaginomycotina.</title>
        <authorList>
            <person name="Kijpornyongpan T."/>
            <person name="Mondo S.J."/>
            <person name="Barry K."/>
            <person name="Sandor L."/>
            <person name="Lee J."/>
            <person name="Lipzen A."/>
            <person name="Pangilinan J."/>
            <person name="LaButti K."/>
            <person name="Hainaut M."/>
            <person name="Henrissat B."/>
            <person name="Grigoriev I.V."/>
            <person name="Spatafora J.W."/>
            <person name="Aime M.C."/>
        </authorList>
    </citation>
    <scope>NUCLEOTIDE SEQUENCE [LARGE SCALE GENOMIC DNA]</scope>
    <source>
        <strain evidence="2 3">MCA 4658</strain>
    </source>
</reference>
<sequence length="103" mass="10690">MIIANGNVVALLCAGAAATVEEPLNCSHDTQTASTSLERQEDEALTAQLREPVATTATGATLNGCISISRPQIQSAVSHSVTLIVDDAALVTSDFVFRVDGTF</sequence>
<dbReference type="RefSeq" id="XP_025372048.1">
    <property type="nucleotide sequence ID" value="XM_025511232.1"/>
</dbReference>
<evidence type="ECO:0000313" key="3">
    <source>
        <dbReference type="Proteomes" id="UP000245783"/>
    </source>
</evidence>
<proteinExistence type="predicted"/>
<evidence type="ECO:0000313" key="2">
    <source>
        <dbReference type="EMBL" id="PWN44888.1"/>
    </source>
</evidence>
<gene>
    <name evidence="2" type="ORF">IE81DRAFT_242046</name>
</gene>
<dbReference type="InParanoid" id="A0A316W6Y5"/>
<dbReference type="EMBL" id="KZ819358">
    <property type="protein sequence ID" value="PWN44888.1"/>
    <property type="molecule type" value="Genomic_DNA"/>
</dbReference>
<keyword evidence="3" id="KW-1185">Reference proteome</keyword>
<keyword evidence="1" id="KW-0732">Signal</keyword>
<dbReference type="Proteomes" id="UP000245783">
    <property type="component" value="Unassembled WGS sequence"/>
</dbReference>
<protein>
    <submittedName>
        <fullName evidence="2">Uncharacterized protein</fullName>
    </submittedName>
</protein>
<feature type="signal peptide" evidence="1">
    <location>
        <begin position="1"/>
        <end position="18"/>
    </location>
</feature>
<evidence type="ECO:0000256" key="1">
    <source>
        <dbReference type="SAM" id="SignalP"/>
    </source>
</evidence>
<accession>A0A316W6Y5</accession>
<organism evidence="2 3">
    <name type="scientific">Ceraceosorus guamensis</name>
    <dbReference type="NCBI Taxonomy" id="1522189"/>
    <lineage>
        <taxon>Eukaryota</taxon>
        <taxon>Fungi</taxon>
        <taxon>Dikarya</taxon>
        <taxon>Basidiomycota</taxon>
        <taxon>Ustilaginomycotina</taxon>
        <taxon>Exobasidiomycetes</taxon>
        <taxon>Ceraceosorales</taxon>
        <taxon>Ceraceosoraceae</taxon>
        <taxon>Ceraceosorus</taxon>
    </lineage>
</organism>
<dbReference type="GeneID" id="37033102"/>